<keyword evidence="6" id="KW-1185">Reference proteome</keyword>
<reference evidence="4" key="3">
    <citation type="submission" date="2022-12" db="EMBL/GenBank/DDBJ databases">
        <authorList>
            <person name="Sun Q."/>
            <person name="Kim S."/>
        </authorList>
    </citation>
    <scope>NUCLEOTIDE SEQUENCE</scope>
    <source>
        <strain evidence="4">KCTC 12344</strain>
    </source>
</reference>
<dbReference type="RefSeq" id="WP_134387474.1">
    <property type="nucleotide sequence ID" value="NZ_BMWW01000002.1"/>
</dbReference>
<proteinExistence type="predicted"/>
<dbReference type="NCBIfam" id="TIGR02595">
    <property type="entry name" value="PEP_CTERM"/>
    <property type="match status" value="1"/>
</dbReference>
<dbReference type="Pfam" id="PF07589">
    <property type="entry name" value="PEP-CTERM"/>
    <property type="match status" value="1"/>
</dbReference>
<dbReference type="Pfam" id="PF07534">
    <property type="entry name" value="TLD"/>
    <property type="match status" value="1"/>
</dbReference>
<gene>
    <name evidence="5" type="ORF">E1742_23335</name>
    <name evidence="4" type="ORF">GCM10007388_17700</name>
</gene>
<evidence type="ECO:0000313" key="5">
    <source>
        <dbReference type="EMBL" id="QBQ38775.1"/>
    </source>
</evidence>
<dbReference type="Proteomes" id="UP000619512">
    <property type="component" value="Unassembled WGS sequence"/>
</dbReference>
<feature type="domain" description="Ice-binding protein C-terminal" evidence="3">
    <location>
        <begin position="210"/>
        <end position="233"/>
    </location>
</feature>
<evidence type="ECO:0000313" key="7">
    <source>
        <dbReference type="Proteomes" id="UP000619512"/>
    </source>
</evidence>
<dbReference type="OrthoDB" id="8701611at2"/>
<name>A0A4P7BM14_9BURK</name>
<reference evidence="5 6" key="2">
    <citation type="submission" date="2019-03" db="EMBL/GenBank/DDBJ databases">
        <title>Draft Genome Sequences of Six Type Strains of the Genus Massilia.</title>
        <authorList>
            <person name="Miess H."/>
            <person name="Frediansyhah A."/>
            <person name="Gross H."/>
        </authorList>
    </citation>
    <scope>NUCLEOTIDE SEQUENCE [LARGE SCALE GENOMIC DNA]</scope>
    <source>
        <strain evidence="5 6">DSM 17505</strain>
    </source>
</reference>
<dbReference type="NCBIfam" id="NF038124">
    <property type="entry name" value="PEP_CTERM_TLD_A"/>
    <property type="match status" value="1"/>
</dbReference>
<organism evidence="4 7">
    <name type="scientific">Pseudoduganella plicata</name>
    <dbReference type="NCBI Taxonomy" id="321984"/>
    <lineage>
        <taxon>Bacteria</taxon>
        <taxon>Pseudomonadati</taxon>
        <taxon>Pseudomonadota</taxon>
        <taxon>Betaproteobacteria</taxon>
        <taxon>Burkholderiales</taxon>
        <taxon>Oxalobacteraceae</taxon>
        <taxon>Telluria group</taxon>
        <taxon>Pseudoduganella</taxon>
    </lineage>
</organism>
<evidence type="ECO:0000259" key="3">
    <source>
        <dbReference type="Pfam" id="PF07589"/>
    </source>
</evidence>
<evidence type="ECO:0000256" key="1">
    <source>
        <dbReference type="SAM" id="SignalP"/>
    </source>
</evidence>
<sequence length="234" mass="24435">MKALLKSVVGICSAALMGVGTPANAGLLIPSDEQSLTAWLGEGPISLSALYAKQAGDSAADFHAAVNGKGKTVFVAEVTTQEGASFLVGGYNPHSWNSSGGYTMTSANADRKAFLFNLSTGAVHRQMQRGVGTEQIGAYQTFNDNALGPTFGSGHDFSISEDLQSGYSLLYSYAEAGLGNLNRSIADGSYFRSMDDLSIGQLEVYSVAVVPEPAQISLLLGGLAVVAVARRKKR</sequence>
<dbReference type="InterPro" id="IPR006571">
    <property type="entry name" value="TLDc_dom"/>
</dbReference>
<feature type="domain" description="TLDc" evidence="2">
    <location>
        <begin position="52"/>
        <end position="207"/>
    </location>
</feature>
<dbReference type="AlphaFoldDB" id="A0A4P7BM14"/>
<evidence type="ECO:0000313" key="4">
    <source>
        <dbReference type="EMBL" id="GGY84949.1"/>
    </source>
</evidence>
<reference evidence="4" key="1">
    <citation type="journal article" date="2014" name="Int. J. Syst. Evol. Microbiol.">
        <title>Complete genome sequence of Corynebacterium casei LMG S-19264T (=DSM 44701T), isolated from a smear-ripened cheese.</title>
        <authorList>
            <consortium name="US DOE Joint Genome Institute (JGI-PGF)"/>
            <person name="Walter F."/>
            <person name="Albersmeier A."/>
            <person name="Kalinowski J."/>
            <person name="Ruckert C."/>
        </authorList>
    </citation>
    <scope>NUCLEOTIDE SEQUENCE</scope>
    <source>
        <strain evidence="4">KCTC 12344</strain>
    </source>
</reference>
<feature type="signal peptide" evidence="1">
    <location>
        <begin position="1"/>
        <end position="25"/>
    </location>
</feature>
<dbReference type="EMBL" id="CP038026">
    <property type="protein sequence ID" value="QBQ38775.1"/>
    <property type="molecule type" value="Genomic_DNA"/>
</dbReference>
<dbReference type="InterPro" id="IPR013424">
    <property type="entry name" value="Ice-binding_C"/>
</dbReference>
<feature type="chain" id="PRO_5044606975" evidence="1">
    <location>
        <begin position="26"/>
        <end position="234"/>
    </location>
</feature>
<accession>A0A4P7BM14</accession>
<evidence type="ECO:0000313" key="6">
    <source>
        <dbReference type="Proteomes" id="UP000294359"/>
    </source>
</evidence>
<evidence type="ECO:0000259" key="2">
    <source>
        <dbReference type="Pfam" id="PF07534"/>
    </source>
</evidence>
<dbReference type="EMBL" id="BMWW01000002">
    <property type="protein sequence ID" value="GGY84949.1"/>
    <property type="molecule type" value="Genomic_DNA"/>
</dbReference>
<keyword evidence="1" id="KW-0732">Signal</keyword>
<dbReference type="Proteomes" id="UP000294359">
    <property type="component" value="Chromosome"/>
</dbReference>
<protein>
    <submittedName>
        <fullName evidence="5">PEP-CTERM sorting domain-containing protein</fullName>
    </submittedName>
</protein>